<dbReference type="Proteomes" id="UP001211097">
    <property type="component" value="Chromosome"/>
</dbReference>
<dbReference type="Pfam" id="PF02515">
    <property type="entry name" value="CoA_transf_3"/>
    <property type="match status" value="1"/>
</dbReference>
<evidence type="ECO:0000313" key="2">
    <source>
        <dbReference type="EMBL" id="BDT77536.1"/>
    </source>
</evidence>
<dbReference type="Gene3D" id="3.40.50.10540">
    <property type="entry name" value="Crotonobetainyl-coa:carnitine coa-transferase, domain 1"/>
    <property type="match status" value="1"/>
</dbReference>
<gene>
    <name evidence="2" type="ORF">PKF023_13390</name>
</gene>
<dbReference type="InterPro" id="IPR044855">
    <property type="entry name" value="CoA-Trfase_III_dom3_sf"/>
</dbReference>
<keyword evidence="1" id="KW-0808">Transferase</keyword>
<organism evidence="2">
    <name type="scientific">Polynucleobacter yangtzensis</name>
    <dbReference type="NCBI Taxonomy" id="1743159"/>
    <lineage>
        <taxon>Bacteria</taxon>
        <taxon>Pseudomonadati</taxon>
        <taxon>Pseudomonadota</taxon>
        <taxon>Betaproteobacteria</taxon>
        <taxon>Burkholderiales</taxon>
        <taxon>Burkholderiaceae</taxon>
        <taxon>Polynucleobacter</taxon>
    </lineage>
</organism>
<evidence type="ECO:0000256" key="1">
    <source>
        <dbReference type="ARBA" id="ARBA00022679"/>
    </source>
</evidence>
<proteinExistence type="predicted"/>
<dbReference type="PANTHER" id="PTHR48228:SF6">
    <property type="entry name" value="L-CARNITINE COA-TRANSFERASE"/>
    <property type="match status" value="1"/>
</dbReference>
<protein>
    <submittedName>
        <fullName evidence="2">Succinyl-CoA--D-citramalate CoA-transferase</fullName>
    </submittedName>
</protein>
<dbReference type="Gene3D" id="3.30.1540.10">
    <property type="entry name" value="formyl-coa transferase, domain 3"/>
    <property type="match status" value="1"/>
</dbReference>
<dbReference type="EMBL" id="AP026973">
    <property type="protein sequence ID" value="BDT77536.1"/>
    <property type="molecule type" value="Genomic_DNA"/>
</dbReference>
<dbReference type="SUPFAM" id="SSF89796">
    <property type="entry name" value="CoA-transferase family III (CaiB/BaiF)"/>
    <property type="match status" value="1"/>
</dbReference>
<dbReference type="PANTHER" id="PTHR48228">
    <property type="entry name" value="SUCCINYL-COA--D-CITRAMALATE COA-TRANSFERASE"/>
    <property type="match status" value="1"/>
</dbReference>
<accession>A0A9C7FID6</accession>
<dbReference type="GO" id="GO:0016740">
    <property type="term" value="F:transferase activity"/>
    <property type="evidence" value="ECO:0007669"/>
    <property type="project" value="UniProtKB-KW"/>
</dbReference>
<dbReference type="InterPro" id="IPR023606">
    <property type="entry name" value="CoA-Trfase_III_dom_1_sf"/>
</dbReference>
<dbReference type="KEGG" id="pyt:PKF023_13390"/>
<reference evidence="2" key="1">
    <citation type="submission" date="2022-11" db="EMBL/GenBank/DDBJ databases">
        <title>Complete Genome Sequences of three Polynucleobacter sp. Subcluster PnecC Strains KF022, KF023, and KF032 Isolated from a Shallow Eutrophic Lake in Japan.</title>
        <authorList>
            <person name="Ogata Y."/>
            <person name="Watanabe K."/>
            <person name="Takemine S."/>
            <person name="Shindo C."/>
            <person name="Kurokawa R."/>
            <person name="Suda W."/>
        </authorList>
    </citation>
    <scope>NUCLEOTIDE SEQUENCE</scope>
    <source>
        <strain evidence="2">KF023</strain>
    </source>
</reference>
<dbReference type="InterPro" id="IPR050509">
    <property type="entry name" value="CoA-transferase_III"/>
</dbReference>
<dbReference type="InterPro" id="IPR003673">
    <property type="entry name" value="CoA-Trfase_fam_III"/>
</dbReference>
<dbReference type="AlphaFoldDB" id="A0A9C7FID6"/>
<name>A0A9C7FID6_9BURK</name>
<sequence length="405" mass="44721">MPGTYMTSRPQLLQDVRIIDLSTVIAAPFASTLCSDLGADVIKIELPNGSDALRGLAPTTPDHALYWKTVNRGKKGITLDVRNPKGKEIFLKILKDTDVLVENFRTGTLDRWGLDLKTLLKANPNLLVLRLTGFGQTGPYAERPGFARIFEAMSGLTNLIGTSESGPQHPNLPIGDLVAGLFGAFSIASSIASLRRDPSQGGFEIDLSATEALFRLLDPLAVEYEFLGINRKHEGNRASYTAPSNMYQTKDGKWVTLVASSDAIFKRLCNAINKSEWIDDPRFTNNPQRCKNVIELDNGIAGWFQNNTYQQVEITLNESDIPYTKVYDIEDVLKDPQVKARQGIIRLNDAELGSIPAPCAVPRIPEILDIPIKTGPKTGEDNQSFYTALGFSEEEINRLKNEKVI</sequence>